<gene>
    <name evidence="2" type="ORF">MSHI_04910</name>
</gene>
<dbReference type="Pfam" id="PF00300">
    <property type="entry name" value="His_Phos_1"/>
    <property type="match status" value="1"/>
</dbReference>
<dbReference type="GO" id="GO:0016787">
    <property type="term" value="F:hydrolase activity"/>
    <property type="evidence" value="ECO:0007669"/>
    <property type="project" value="UniProtKB-KW"/>
</dbReference>
<dbReference type="AlphaFoldDB" id="A0A7I7MKA6"/>
<dbReference type="SMART" id="SM00855">
    <property type="entry name" value="PGAM"/>
    <property type="match status" value="1"/>
</dbReference>
<keyword evidence="3" id="KW-1185">Reference proteome</keyword>
<dbReference type="KEGG" id="mshj:MSHI_04910"/>
<sequence>MSEQHLHLVLMRHAKSAYPNGVADHDRPLAPRGVREARLAGDWLRANLPPIDGVLCSAAARARQTLAHTGIDAPVRYTQRLYGAAPGTVIQEINQVSDEVKTLLVVGHEPTTSAVAIMLAGAGGTDTTAAQQISQKFPTSGIAVLHVAGRWEDLEPGGAALVGFHVPRPT</sequence>
<evidence type="ECO:0000256" key="1">
    <source>
        <dbReference type="ARBA" id="ARBA00022801"/>
    </source>
</evidence>
<proteinExistence type="predicted"/>
<dbReference type="Gene3D" id="3.40.50.1240">
    <property type="entry name" value="Phosphoglycerate mutase-like"/>
    <property type="match status" value="1"/>
</dbReference>
<evidence type="ECO:0008006" key="4">
    <source>
        <dbReference type="Google" id="ProtNLM"/>
    </source>
</evidence>
<evidence type="ECO:0000313" key="3">
    <source>
        <dbReference type="Proteomes" id="UP000467236"/>
    </source>
</evidence>
<dbReference type="SUPFAM" id="SSF53254">
    <property type="entry name" value="Phosphoglycerate mutase-like"/>
    <property type="match status" value="1"/>
</dbReference>
<dbReference type="EMBL" id="AP022575">
    <property type="protein sequence ID" value="BBX72585.1"/>
    <property type="molecule type" value="Genomic_DNA"/>
</dbReference>
<dbReference type="InterPro" id="IPR029033">
    <property type="entry name" value="His_PPase_superfam"/>
</dbReference>
<dbReference type="CDD" id="cd07067">
    <property type="entry name" value="HP_PGM_like"/>
    <property type="match status" value="1"/>
</dbReference>
<protein>
    <recommendedName>
        <fullName evidence="4">Phosphohistidine phosphatase</fullName>
    </recommendedName>
</protein>
<dbReference type="InterPro" id="IPR051021">
    <property type="entry name" value="Mito_Ser/Thr_phosphatase"/>
</dbReference>
<dbReference type="PANTHER" id="PTHR20935">
    <property type="entry name" value="PHOSPHOGLYCERATE MUTASE-RELATED"/>
    <property type="match status" value="1"/>
</dbReference>
<name>A0A7I7MKA6_9MYCO</name>
<accession>A0A7I7MKA6</accession>
<evidence type="ECO:0000313" key="2">
    <source>
        <dbReference type="EMBL" id="BBX72585.1"/>
    </source>
</evidence>
<reference evidence="2 3" key="1">
    <citation type="journal article" date="2019" name="Emerg. Microbes Infect.">
        <title>Comprehensive subspecies identification of 175 nontuberculous mycobacteria species based on 7547 genomic profiles.</title>
        <authorList>
            <person name="Matsumoto Y."/>
            <person name="Kinjo T."/>
            <person name="Motooka D."/>
            <person name="Nabeya D."/>
            <person name="Jung N."/>
            <person name="Uechi K."/>
            <person name="Horii T."/>
            <person name="Iida T."/>
            <person name="Fujita J."/>
            <person name="Nakamura S."/>
        </authorList>
    </citation>
    <scope>NUCLEOTIDE SEQUENCE [LARGE SCALE GENOMIC DNA]</scope>
    <source>
        <strain evidence="2 3">JCM 14233</strain>
    </source>
</reference>
<organism evidence="2 3">
    <name type="scientific">Mycobacterium shinjukuense</name>
    <dbReference type="NCBI Taxonomy" id="398694"/>
    <lineage>
        <taxon>Bacteria</taxon>
        <taxon>Bacillati</taxon>
        <taxon>Actinomycetota</taxon>
        <taxon>Actinomycetes</taxon>
        <taxon>Mycobacteriales</taxon>
        <taxon>Mycobacteriaceae</taxon>
        <taxon>Mycobacterium</taxon>
    </lineage>
</organism>
<keyword evidence="1" id="KW-0378">Hydrolase</keyword>
<dbReference type="PANTHER" id="PTHR20935:SF1">
    <property type="entry name" value="SLL1549 PROTEIN"/>
    <property type="match status" value="1"/>
</dbReference>
<dbReference type="Proteomes" id="UP000467236">
    <property type="component" value="Chromosome"/>
</dbReference>
<dbReference type="InterPro" id="IPR013078">
    <property type="entry name" value="His_Pase_superF_clade-1"/>
</dbReference>